<dbReference type="GO" id="GO:0046872">
    <property type="term" value="F:metal ion binding"/>
    <property type="evidence" value="ECO:0007669"/>
    <property type="project" value="UniProtKB-KW"/>
</dbReference>
<evidence type="ECO:0000256" key="5">
    <source>
        <dbReference type="ARBA" id="ARBA00024029"/>
    </source>
</evidence>
<proteinExistence type="inferred from homology"/>
<evidence type="ECO:0000256" key="1">
    <source>
        <dbReference type="ARBA" id="ARBA00001947"/>
    </source>
</evidence>
<dbReference type="AlphaFoldDB" id="A0A1G9T2B2"/>
<dbReference type="Pfam" id="PF02633">
    <property type="entry name" value="Creatininase"/>
    <property type="match status" value="1"/>
</dbReference>
<reference evidence="6 7" key="1">
    <citation type="submission" date="2016-10" db="EMBL/GenBank/DDBJ databases">
        <authorList>
            <person name="de Groot N.N."/>
        </authorList>
    </citation>
    <scope>NUCLEOTIDE SEQUENCE [LARGE SCALE GENOMIC DNA]</scope>
    <source>
        <strain evidence="6 7">SLAS-1</strain>
    </source>
</reference>
<dbReference type="Gene3D" id="3.40.50.10310">
    <property type="entry name" value="Creatininase"/>
    <property type="match status" value="1"/>
</dbReference>
<comment type="cofactor">
    <cofactor evidence="1">
        <name>Zn(2+)</name>
        <dbReference type="ChEBI" id="CHEBI:29105"/>
    </cofactor>
</comment>
<evidence type="ECO:0000313" key="6">
    <source>
        <dbReference type="EMBL" id="SDM41873.1"/>
    </source>
</evidence>
<dbReference type="GO" id="GO:0016811">
    <property type="term" value="F:hydrolase activity, acting on carbon-nitrogen (but not peptide) bonds, in linear amides"/>
    <property type="evidence" value="ECO:0007669"/>
    <property type="project" value="TreeGrafter"/>
</dbReference>
<sequence>MKDKRAVYLLKNMTWPEVDEALQNVEYALIPIGSHEQHGPHIAESCDSVRAEIFSEMLGERLYPKALVVPTVNFGVSPHHMPFSGTITLSPNTLISLLRDIVSSLYQHGIDRAVFVNSHGGNDDTLGAALDEIREEFDVTLAAFKYTNLAEEAIASNVDSEYFGHACEREVSEVKYLAPEILREDRIEKGKIKEGAKVKKTALNLGIDFDRYTENGALGDARKASREAGEEIVEEALDRAEELIEEFMEVD</sequence>
<evidence type="ECO:0000256" key="2">
    <source>
        <dbReference type="ARBA" id="ARBA00022723"/>
    </source>
</evidence>
<comment type="similarity">
    <text evidence="5">Belongs to the creatininase superfamily.</text>
</comment>
<name>A0A1G9T2B2_9FIRM</name>
<keyword evidence="3 6" id="KW-0378">Hydrolase</keyword>
<keyword evidence="7" id="KW-1185">Reference proteome</keyword>
<evidence type="ECO:0000256" key="4">
    <source>
        <dbReference type="ARBA" id="ARBA00022833"/>
    </source>
</evidence>
<dbReference type="PANTHER" id="PTHR35005">
    <property type="entry name" value="3-DEHYDRO-SCYLLO-INOSOSE HYDROLASE"/>
    <property type="match status" value="1"/>
</dbReference>
<organism evidence="6 7">
    <name type="scientific">Halarsenatibacter silvermanii</name>
    <dbReference type="NCBI Taxonomy" id="321763"/>
    <lineage>
        <taxon>Bacteria</taxon>
        <taxon>Bacillati</taxon>
        <taxon>Bacillota</taxon>
        <taxon>Clostridia</taxon>
        <taxon>Halanaerobiales</taxon>
        <taxon>Halarsenatibacteraceae</taxon>
        <taxon>Halarsenatibacter</taxon>
    </lineage>
</organism>
<evidence type="ECO:0000313" key="7">
    <source>
        <dbReference type="Proteomes" id="UP000199476"/>
    </source>
</evidence>
<dbReference type="PANTHER" id="PTHR35005:SF1">
    <property type="entry name" value="2-AMINO-5-FORMYLAMINO-6-RIBOSYLAMINOPYRIMIDIN-4(3H)-ONE 5'-MONOPHOSPHATE DEFORMYLASE"/>
    <property type="match status" value="1"/>
</dbReference>
<dbReference type="RefSeq" id="WP_200769768.1">
    <property type="nucleotide sequence ID" value="NZ_FNGO01000033.1"/>
</dbReference>
<dbReference type="SUPFAM" id="SSF102215">
    <property type="entry name" value="Creatininase"/>
    <property type="match status" value="1"/>
</dbReference>
<protein>
    <submittedName>
        <fullName evidence="6">Creatinine amidohydrolase</fullName>
    </submittedName>
</protein>
<dbReference type="Proteomes" id="UP000199476">
    <property type="component" value="Unassembled WGS sequence"/>
</dbReference>
<evidence type="ECO:0000256" key="3">
    <source>
        <dbReference type="ARBA" id="ARBA00022801"/>
    </source>
</evidence>
<dbReference type="GO" id="GO:0009231">
    <property type="term" value="P:riboflavin biosynthetic process"/>
    <property type="evidence" value="ECO:0007669"/>
    <property type="project" value="TreeGrafter"/>
</dbReference>
<dbReference type="STRING" id="321763.SAMN04488692_13318"/>
<keyword evidence="2" id="KW-0479">Metal-binding</keyword>
<dbReference type="InterPro" id="IPR024087">
    <property type="entry name" value="Creatininase-like_sf"/>
</dbReference>
<keyword evidence="4" id="KW-0862">Zinc</keyword>
<accession>A0A1G9T2B2</accession>
<gene>
    <name evidence="6" type="ORF">SAMN04488692_13318</name>
</gene>
<dbReference type="InterPro" id="IPR003785">
    <property type="entry name" value="Creatininase/forma_Hydrolase"/>
</dbReference>
<dbReference type="EMBL" id="FNGO01000033">
    <property type="protein sequence ID" value="SDM41873.1"/>
    <property type="molecule type" value="Genomic_DNA"/>
</dbReference>